<feature type="domain" description="Methyltransferase type 11" evidence="1">
    <location>
        <begin position="55"/>
        <end position="147"/>
    </location>
</feature>
<sequence length="263" mass="29550">MEKPLKKKPTPAPTSWGKVAKWYDETVEQTGSYQQDLILPNLLRLMEIRKGERVLDLACGQGLFSRAFHAAGAKVIAADISRELIDIGKEKSQKEIDFHVASAHSLPFLAKGSIDKVAIVLALQNIEDMNATLAECARVLTPRGRAYLVLNHPAFRIPKESSWGFDEKSKVQYRRVDRYLSSLKIEVNMHPGSDTGEKTISFHRPLQAYAKALAKQNFCICRLEEWNSTRKSEKGPRAQAEDRARSEIPLFLTIEAQKMATAS</sequence>
<reference evidence="2 3" key="1">
    <citation type="journal article" date="2016" name="Nat. Commun.">
        <title>Thousands of microbial genomes shed light on interconnected biogeochemical processes in an aquifer system.</title>
        <authorList>
            <person name="Anantharaman K."/>
            <person name="Brown C.T."/>
            <person name="Hug L.A."/>
            <person name="Sharon I."/>
            <person name="Castelle C.J."/>
            <person name="Probst A.J."/>
            <person name="Thomas B.C."/>
            <person name="Singh A."/>
            <person name="Wilkins M.J."/>
            <person name="Karaoz U."/>
            <person name="Brodie E.L."/>
            <person name="Williams K.H."/>
            <person name="Hubbard S.S."/>
            <person name="Banfield J.F."/>
        </authorList>
    </citation>
    <scope>NUCLEOTIDE SEQUENCE [LARGE SCALE GENOMIC DNA]</scope>
</reference>
<dbReference type="CDD" id="cd02440">
    <property type="entry name" value="AdoMet_MTases"/>
    <property type="match status" value="1"/>
</dbReference>
<dbReference type="InterPro" id="IPR013216">
    <property type="entry name" value="Methyltransf_11"/>
</dbReference>
<dbReference type="PANTHER" id="PTHR43861:SF1">
    <property type="entry name" value="TRANS-ACONITATE 2-METHYLTRANSFERASE"/>
    <property type="match status" value="1"/>
</dbReference>
<gene>
    <name evidence="2" type="ORF">A2849_04015</name>
</gene>
<dbReference type="InterPro" id="IPR029063">
    <property type="entry name" value="SAM-dependent_MTases_sf"/>
</dbReference>
<dbReference type="EMBL" id="MHRI01000007">
    <property type="protein sequence ID" value="OHA21559.1"/>
    <property type="molecule type" value="Genomic_DNA"/>
</dbReference>
<dbReference type="AlphaFoldDB" id="A0A1G2MEG2"/>
<name>A0A1G2MEG2_9BACT</name>
<dbReference type="Gene3D" id="3.40.50.150">
    <property type="entry name" value="Vaccinia Virus protein VP39"/>
    <property type="match status" value="1"/>
</dbReference>
<evidence type="ECO:0000313" key="3">
    <source>
        <dbReference type="Proteomes" id="UP000178121"/>
    </source>
</evidence>
<evidence type="ECO:0000259" key="1">
    <source>
        <dbReference type="Pfam" id="PF08241"/>
    </source>
</evidence>
<organism evidence="2 3">
    <name type="scientific">Candidatus Taylorbacteria bacterium RIFCSPHIGHO2_01_FULL_51_15</name>
    <dbReference type="NCBI Taxonomy" id="1802304"/>
    <lineage>
        <taxon>Bacteria</taxon>
        <taxon>Candidatus Tayloriibacteriota</taxon>
    </lineage>
</organism>
<dbReference type="PANTHER" id="PTHR43861">
    <property type="entry name" value="TRANS-ACONITATE 2-METHYLTRANSFERASE-RELATED"/>
    <property type="match status" value="1"/>
</dbReference>
<accession>A0A1G2MEG2</accession>
<protein>
    <recommendedName>
        <fullName evidence="1">Methyltransferase type 11 domain-containing protein</fullName>
    </recommendedName>
</protein>
<proteinExistence type="predicted"/>
<dbReference type="Proteomes" id="UP000178121">
    <property type="component" value="Unassembled WGS sequence"/>
</dbReference>
<dbReference type="SUPFAM" id="SSF53335">
    <property type="entry name" value="S-adenosyl-L-methionine-dependent methyltransferases"/>
    <property type="match status" value="1"/>
</dbReference>
<dbReference type="Pfam" id="PF08241">
    <property type="entry name" value="Methyltransf_11"/>
    <property type="match status" value="1"/>
</dbReference>
<dbReference type="GO" id="GO:0008757">
    <property type="term" value="F:S-adenosylmethionine-dependent methyltransferase activity"/>
    <property type="evidence" value="ECO:0007669"/>
    <property type="project" value="InterPro"/>
</dbReference>
<evidence type="ECO:0000313" key="2">
    <source>
        <dbReference type="EMBL" id="OHA21559.1"/>
    </source>
</evidence>
<comment type="caution">
    <text evidence="2">The sequence shown here is derived from an EMBL/GenBank/DDBJ whole genome shotgun (WGS) entry which is preliminary data.</text>
</comment>